<organism evidence="4 5">
    <name type="scientific">Cloeon dipterum</name>
    <dbReference type="NCBI Taxonomy" id="197152"/>
    <lineage>
        <taxon>Eukaryota</taxon>
        <taxon>Metazoa</taxon>
        <taxon>Ecdysozoa</taxon>
        <taxon>Arthropoda</taxon>
        <taxon>Hexapoda</taxon>
        <taxon>Insecta</taxon>
        <taxon>Pterygota</taxon>
        <taxon>Palaeoptera</taxon>
        <taxon>Ephemeroptera</taxon>
        <taxon>Pisciforma</taxon>
        <taxon>Baetidae</taxon>
        <taxon>Cloeon</taxon>
    </lineage>
</organism>
<dbReference type="InterPro" id="IPR011333">
    <property type="entry name" value="SKP1/BTB/POZ_sf"/>
</dbReference>
<dbReference type="OrthoDB" id="45365at2759"/>
<dbReference type="SMART" id="SM00225">
    <property type="entry name" value="BTB"/>
    <property type="match status" value="1"/>
</dbReference>
<reference evidence="4 5" key="1">
    <citation type="submission" date="2020-04" db="EMBL/GenBank/DDBJ databases">
        <authorList>
            <person name="Alioto T."/>
            <person name="Alioto T."/>
            <person name="Gomez Garrido J."/>
        </authorList>
    </citation>
    <scope>NUCLEOTIDE SEQUENCE [LARGE SCALE GENOMIC DNA]</scope>
</reference>
<dbReference type="Pfam" id="PF00651">
    <property type="entry name" value="BTB"/>
    <property type="match status" value="1"/>
</dbReference>
<gene>
    <name evidence="4" type="ORF">CLODIP_2_CD06356</name>
</gene>
<evidence type="ECO:0000313" key="5">
    <source>
        <dbReference type="Proteomes" id="UP000494165"/>
    </source>
</evidence>
<keyword evidence="1" id="KW-0175">Coiled coil</keyword>
<feature type="region of interest" description="Disordered" evidence="2">
    <location>
        <begin position="423"/>
        <end position="527"/>
    </location>
</feature>
<feature type="coiled-coil region" evidence="1">
    <location>
        <begin position="241"/>
        <end position="282"/>
    </location>
</feature>
<name>A0A8S1EAN9_9INSE</name>
<evidence type="ECO:0000256" key="1">
    <source>
        <dbReference type="SAM" id="Coils"/>
    </source>
</evidence>
<dbReference type="Gene3D" id="3.30.710.10">
    <property type="entry name" value="Potassium Channel Kv1.1, Chain A"/>
    <property type="match status" value="1"/>
</dbReference>
<dbReference type="SUPFAM" id="SSF54695">
    <property type="entry name" value="POZ domain"/>
    <property type="match status" value="1"/>
</dbReference>
<dbReference type="EMBL" id="CADEPI010000555">
    <property type="protein sequence ID" value="CAB3387244.1"/>
    <property type="molecule type" value="Genomic_DNA"/>
</dbReference>
<dbReference type="InterPro" id="IPR000210">
    <property type="entry name" value="BTB/POZ_dom"/>
</dbReference>
<keyword evidence="5" id="KW-1185">Reference proteome</keyword>
<protein>
    <recommendedName>
        <fullName evidence="3">BTB domain-containing protein</fullName>
    </recommendedName>
</protein>
<proteinExistence type="predicted"/>
<feature type="non-terminal residue" evidence="4">
    <location>
        <position position="1"/>
    </location>
</feature>
<feature type="domain" description="BTB" evidence="3">
    <location>
        <begin position="36"/>
        <end position="106"/>
    </location>
</feature>
<evidence type="ECO:0000256" key="2">
    <source>
        <dbReference type="SAM" id="MobiDB-lite"/>
    </source>
</evidence>
<evidence type="ECO:0000313" key="4">
    <source>
        <dbReference type="EMBL" id="CAB3387244.1"/>
    </source>
</evidence>
<sequence length="527" mass="59118">VDDNDTTMEKKQQDWREKHHTLTSQLWYMYQNRINTDIELHVFNGQKSQTYHCHKVILMRLSPVFEKLMYVPEQGQSGVLSLTALRPDLFGLLVKYAYMDEIRIKSIVDALDLIKLCKLYDVSRLKTYAINYLQLNINTDTVWLILDFFGELNKKEKGLLSKKIDTSESTLSTFIGTGAYFLIILLASGNIEPNPGPEDTPQDLIGQIGKLLETQLTAKLNVTNQHISTSNEGIKALRTSVDGIAEQLNAVNKKVDALTAEKNALSARVSVLEKRLAILEKDRRKKNMVVFGVPSATPIEVAVNDVLFTKLELENHPSRDIVESQFRTGDPKGEKRPIIIRFRSEADKDRAMRNAGKLKGTSIVVSDDLTPEERSARRKLVEARKQANKIGLPTKLQRNFLVIEGERLTSDDVSKPGWLRKYQQSRATDNQGIDAEAESESGNPTNDGRPKKKKRTRQEAAISPGDPPLPPPAGQPLDFAAAPLNSNKDNKQEKVVGKPQRGRMAERRLRSATGSSNGSDSERSHQN</sequence>
<evidence type="ECO:0000259" key="3">
    <source>
        <dbReference type="PROSITE" id="PS50097"/>
    </source>
</evidence>
<dbReference type="AlphaFoldDB" id="A0A8S1EAN9"/>
<dbReference type="PANTHER" id="PTHR45774">
    <property type="entry name" value="BTB/POZ DOMAIN-CONTAINING"/>
    <property type="match status" value="1"/>
</dbReference>
<dbReference type="PROSITE" id="PS50097">
    <property type="entry name" value="BTB"/>
    <property type="match status" value="1"/>
</dbReference>
<dbReference type="Proteomes" id="UP000494165">
    <property type="component" value="Unassembled WGS sequence"/>
</dbReference>
<accession>A0A8S1EAN9</accession>
<comment type="caution">
    <text evidence="4">The sequence shown here is derived from an EMBL/GenBank/DDBJ whole genome shotgun (WGS) entry which is preliminary data.</text>
</comment>
<dbReference type="CDD" id="cd18186">
    <property type="entry name" value="BTB_POZ_ZBTB_KLHL-like"/>
    <property type="match status" value="1"/>
</dbReference>
<feature type="compositionally biased region" description="Pro residues" evidence="2">
    <location>
        <begin position="465"/>
        <end position="474"/>
    </location>
</feature>